<dbReference type="InterPro" id="IPR050155">
    <property type="entry name" value="HAD-like_hydrolase_sf"/>
</dbReference>
<dbReference type="SUPFAM" id="SSF56784">
    <property type="entry name" value="HAD-like"/>
    <property type="match status" value="1"/>
</dbReference>
<proteinExistence type="predicted"/>
<evidence type="ECO:0000313" key="2">
    <source>
        <dbReference type="Proteomes" id="UP000266172"/>
    </source>
</evidence>
<dbReference type="RefSeq" id="WP_118098579.1">
    <property type="nucleotide sequence ID" value="NZ_QRVL01000024.1"/>
</dbReference>
<protein>
    <submittedName>
        <fullName evidence="1">HAD family hydrolase</fullName>
    </submittedName>
</protein>
<dbReference type="Gene3D" id="1.10.150.240">
    <property type="entry name" value="Putative phosphatase, domain 2"/>
    <property type="match status" value="1"/>
</dbReference>
<reference evidence="1 2" key="1">
    <citation type="submission" date="2018-08" db="EMBL/GenBank/DDBJ databases">
        <title>A genome reference for cultivated species of the human gut microbiota.</title>
        <authorList>
            <person name="Zou Y."/>
            <person name="Xue W."/>
            <person name="Luo G."/>
        </authorList>
    </citation>
    <scope>NUCLEOTIDE SEQUENCE [LARGE SCALE GENOMIC DNA]</scope>
    <source>
        <strain evidence="1 2">AF22-12AC</strain>
    </source>
</reference>
<organism evidence="1 2">
    <name type="scientific">Roseburia hominis</name>
    <dbReference type="NCBI Taxonomy" id="301301"/>
    <lineage>
        <taxon>Bacteria</taxon>
        <taxon>Bacillati</taxon>
        <taxon>Bacillota</taxon>
        <taxon>Clostridia</taxon>
        <taxon>Lachnospirales</taxon>
        <taxon>Lachnospiraceae</taxon>
        <taxon>Roseburia</taxon>
    </lineage>
</organism>
<dbReference type="InterPro" id="IPR023214">
    <property type="entry name" value="HAD_sf"/>
</dbReference>
<dbReference type="InterPro" id="IPR023198">
    <property type="entry name" value="PGP-like_dom2"/>
</dbReference>
<dbReference type="Pfam" id="PF13419">
    <property type="entry name" value="HAD_2"/>
    <property type="match status" value="1"/>
</dbReference>
<sequence>MKRGIIFDMDGTLWDSAENVAKSWNVAIRQCGVREKELTTQDIQGVMGKTMDVIADILFAEFPEEKRRLLLKECCQVENDYLREHGGILYDQVPQTLAALKQDGYHLSIVSNCQKGYIEAFLDHYDLWELVEDIECYGNNLRQKGENIRLVVERNRLDEAVYVGDIQGDYDASRAAGVGFIHAAYGFGEIAEPVPELKTFADLKTFDISSASKTQSAWTM</sequence>
<comment type="caution">
    <text evidence="1">The sequence shown here is derived from an EMBL/GenBank/DDBJ whole genome shotgun (WGS) entry which is preliminary data.</text>
</comment>
<dbReference type="SFLD" id="SFLDS00003">
    <property type="entry name" value="Haloacid_Dehalogenase"/>
    <property type="match status" value="1"/>
</dbReference>
<dbReference type="Proteomes" id="UP000266172">
    <property type="component" value="Unassembled WGS sequence"/>
</dbReference>
<name>A0A395V2X2_9FIRM</name>
<dbReference type="EMBL" id="QRVL01000024">
    <property type="protein sequence ID" value="RGS36194.1"/>
    <property type="molecule type" value="Genomic_DNA"/>
</dbReference>
<dbReference type="Gene3D" id="3.40.50.1000">
    <property type="entry name" value="HAD superfamily/HAD-like"/>
    <property type="match status" value="1"/>
</dbReference>
<dbReference type="GO" id="GO:0006281">
    <property type="term" value="P:DNA repair"/>
    <property type="evidence" value="ECO:0007669"/>
    <property type="project" value="TreeGrafter"/>
</dbReference>
<dbReference type="GO" id="GO:0008967">
    <property type="term" value="F:phosphoglycolate phosphatase activity"/>
    <property type="evidence" value="ECO:0007669"/>
    <property type="project" value="TreeGrafter"/>
</dbReference>
<dbReference type="AlphaFoldDB" id="A0A395V2X2"/>
<accession>A0A395V2X2</accession>
<dbReference type="SFLD" id="SFLDG01129">
    <property type="entry name" value="C1.5:_HAD__Beta-PGM__Phosphata"/>
    <property type="match status" value="1"/>
</dbReference>
<dbReference type="InterPro" id="IPR036412">
    <property type="entry name" value="HAD-like_sf"/>
</dbReference>
<dbReference type="PANTHER" id="PTHR43434:SF1">
    <property type="entry name" value="PHOSPHOGLYCOLATE PHOSPHATASE"/>
    <property type="match status" value="1"/>
</dbReference>
<evidence type="ECO:0000313" key="1">
    <source>
        <dbReference type="EMBL" id="RGS36194.1"/>
    </source>
</evidence>
<dbReference type="PANTHER" id="PTHR43434">
    <property type="entry name" value="PHOSPHOGLYCOLATE PHOSPHATASE"/>
    <property type="match status" value="1"/>
</dbReference>
<gene>
    <name evidence="1" type="ORF">DWX93_15965</name>
</gene>
<dbReference type="InterPro" id="IPR041492">
    <property type="entry name" value="HAD_2"/>
</dbReference>
<keyword evidence="1" id="KW-0378">Hydrolase</keyword>